<evidence type="ECO:0000256" key="9">
    <source>
        <dbReference type="ARBA" id="ARBA00023136"/>
    </source>
</evidence>
<dbReference type="AlphaFoldDB" id="A0A8H8BSA0"/>
<feature type="transmembrane region" description="Helical" evidence="10">
    <location>
        <begin position="178"/>
        <end position="196"/>
    </location>
</feature>
<evidence type="ECO:0000259" key="11">
    <source>
        <dbReference type="PROSITE" id="PS51384"/>
    </source>
</evidence>
<dbReference type="Pfam" id="PF08022">
    <property type="entry name" value="FAD_binding_8"/>
    <property type="match status" value="1"/>
</dbReference>
<keyword evidence="6 10" id="KW-1133">Transmembrane helix</keyword>
<feature type="domain" description="FAD-binding FR-type" evidence="11">
    <location>
        <begin position="349"/>
        <end position="456"/>
    </location>
</feature>
<protein>
    <recommendedName>
        <fullName evidence="11">FAD-binding FR-type domain-containing protein</fullName>
    </recommendedName>
</protein>
<keyword evidence="4 10" id="KW-0812">Transmembrane</keyword>
<dbReference type="SFLD" id="SFLDS00052">
    <property type="entry name" value="Ferric_Reductase_Domain"/>
    <property type="match status" value="1"/>
</dbReference>
<feature type="transmembrane region" description="Helical" evidence="10">
    <location>
        <begin position="217"/>
        <end position="239"/>
    </location>
</feature>
<accession>A0A8H8BSA0</accession>
<dbReference type="InterPro" id="IPR051410">
    <property type="entry name" value="Ferric/Cupric_Reductase"/>
</dbReference>
<feature type="transmembrane region" description="Helical" evidence="10">
    <location>
        <begin position="135"/>
        <end position="158"/>
    </location>
</feature>
<keyword evidence="8" id="KW-0406">Ion transport</keyword>
<feature type="transmembrane region" description="Helical" evidence="10">
    <location>
        <begin position="259"/>
        <end position="277"/>
    </location>
</feature>
<dbReference type="OrthoDB" id="167398at2759"/>
<comment type="caution">
    <text evidence="12">The sequence shown here is derived from an EMBL/GenBank/DDBJ whole genome shotgun (WGS) entry which is preliminary data.</text>
</comment>
<dbReference type="GO" id="GO:0015677">
    <property type="term" value="P:copper ion import"/>
    <property type="evidence" value="ECO:0007669"/>
    <property type="project" value="TreeGrafter"/>
</dbReference>
<organism evidence="12 13">
    <name type="scientific">Cadophora malorum</name>
    <dbReference type="NCBI Taxonomy" id="108018"/>
    <lineage>
        <taxon>Eukaryota</taxon>
        <taxon>Fungi</taxon>
        <taxon>Dikarya</taxon>
        <taxon>Ascomycota</taxon>
        <taxon>Pezizomycotina</taxon>
        <taxon>Leotiomycetes</taxon>
        <taxon>Helotiales</taxon>
        <taxon>Ploettnerulaceae</taxon>
        <taxon>Cadophora</taxon>
    </lineage>
</organism>
<dbReference type="SUPFAM" id="SSF52343">
    <property type="entry name" value="Ferredoxin reductase-like, C-terminal NADP-linked domain"/>
    <property type="match status" value="1"/>
</dbReference>
<dbReference type="GO" id="GO:0000293">
    <property type="term" value="F:ferric-chelate reductase activity"/>
    <property type="evidence" value="ECO:0007669"/>
    <property type="project" value="UniProtKB-ARBA"/>
</dbReference>
<comment type="similarity">
    <text evidence="2">Belongs to the ferric reductase (FRE) family.</text>
</comment>
<sequence length="652" mass="72685">MDSHGVLEARQHIQNHSAGGDEIFYWGYATRVFPCTNDAGSCEYLDAVYWMHTVSMLYTFILWAVLGGLLAILVFSRAIKPSRTRSPRLELEGGRSVAPMSIFTRFWKSKTAALRRLLLPESLQSVFGNVTRLQLVLLAVLSGYLLIFSLVGIVYKTWITPVKNLAGVYNTRTGMGGFSDRIGAFAYALTPLSVFLSQRESILSLITGMPTQSFNFIHRWLGHIIFAQSMIHTIIWTIIEAKLYQPQPKVYTNFIKQTYMIWGIVAMGLLSFIWVFSFPRMIRLTGYEFFRKSHAIIALIYIGACWGHWNKLACWMIAALAIVFMDFGIRYIRTLLIHVGYMKSGGYGFESAQATLQCFDDAEGRVVRIDFKHNHGPWSPGQHFYLCFPELSIWQNHPFTVASLASKETINPHHTYIVRCLKGETSKLGMLAERTQAGKTTTPVILSGPYGPSTLSKPGNFLAVGGGTGATMVFPVVLNRVQEYGYIGGNVQLVWIIRRAQDLEWMAPELATLKRHIATSNGKLSIRIFITREMSSKTTKEVLSDADDEIKGVTATVRTSIAGSNISSLADSEPGYEVVWLGDRHPDLSEVVSEFVEQAPEIGGSVSVVGSGPGGMGTSLRRAVAAVNDGGRVWKGEEKYDVHLHWDDRMDC</sequence>
<keyword evidence="5" id="KW-0249">Electron transport</keyword>
<dbReference type="InterPro" id="IPR013121">
    <property type="entry name" value="Fe_red_NAD-bd_6"/>
</dbReference>
<dbReference type="InterPro" id="IPR013112">
    <property type="entry name" value="FAD-bd_8"/>
</dbReference>
<evidence type="ECO:0000256" key="5">
    <source>
        <dbReference type="ARBA" id="ARBA00022982"/>
    </source>
</evidence>
<evidence type="ECO:0000256" key="8">
    <source>
        <dbReference type="ARBA" id="ARBA00023065"/>
    </source>
</evidence>
<name>A0A8H8BSA0_9HELO</name>
<dbReference type="EMBL" id="JAFJYH010000049">
    <property type="protein sequence ID" value="KAG4422422.1"/>
    <property type="molecule type" value="Genomic_DNA"/>
</dbReference>
<evidence type="ECO:0000313" key="12">
    <source>
        <dbReference type="EMBL" id="KAG4422422.1"/>
    </source>
</evidence>
<keyword evidence="7" id="KW-0560">Oxidoreductase</keyword>
<evidence type="ECO:0000256" key="6">
    <source>
        <dbReference type="ARBA" id="ARBA00022989"/>
    </source>
</evidence>
<dbReference type="InterPro" id="IPR017927">
    <property type="entry name" value="FAD-bd_FR_type"/>
</dbReference>
<evidence type="ECO:0000256" key="2">
    <source>
        <dbReference type="ARBA" id="ARBA00006278"/>
    </source>
</evidence>
<gene>
    <name evidence="12" type="ORF">IFR04_004446</name>
</gene>
<evidence type="ECO:0000256" key="1">
    <source>
        <dbReference type="ARBA" id="ARBA00004141"/>
    </source>
</evidence>
<dbReference type="Gene3D" id="3.40.50.80">
    <property type="entry name" value="Nucleotide-binding domain of ferredoxin-NADP reductase (FNR) module"/>
    <property type="match status" value="1"/>
</dbReference>
<proteinExistence type="inferred from homology"/>
<dbReference type="CDD" id="cd06186">
    <property type="entry name" value="NOX_Duox_like_FAD_NADP"/>
    <property type="match status" value="1"/>
</dbReference>
<dbReference type="GO" id="GO:0006826">
    <property type="term" value="P:iron ion transport"/>
    <property type="evidence" value="ECO:0007669"/>
    <property type="project" value="TreeGrafter"/>
</dbReference>
<dbReference type="GO" id="GO:0006879">
    <property type="term" value="P:intracellular iron ion homeostasis"/>
    <property type="evidence" value="ECO:0007669"/>
    <property type="project" value="TreeGrafter"/>
</dbReference>
<feature type="transmembrane region" description="Helical" evidence="10">
    <location>
        <begin position="55"/>
        <end position="75"/>
    </location>
</feature>
<dbReference type="PANTHER" id="PTHR32361:SF3">
    <property type="entry name" value="REDUCTASE, PUTATIVE (AFU_ORTHOLOGUE AFUA_6G13750)-RELATED"/>
    <property type="match status" value="1"/>
</dbReference>
<keyword evidence="13" id="KW-1185">Reference proteome</keyword>
<dbReference type="PROSITE" id="PS51384">
    <property type="entry name" value="FAD_FR"/>
    <property type="match status" value="1"/>
</dbReference>
<evidence type="ECO:0000256" key="3">
    <source>
        <dbReference type="ARBA" id="ARBA00022448"/>
    </source>
</evidence>
<evidence type="ECO:0000313" key="13">
    <source>
        <dbReference type="Proteomes" id="UP000664132"/>
    </source>
</evidence>
<dbReference type="SFLD" id="SFLDG01168">
    <property type="entry name" value="Ferric_reductase_subgroup_(FRE"/>
    <property type="match status" value="1"/>
</dbReference>
<dbReference type="Pfam" id="PF01794">
    <property type="entry name" value="Ferric_reduct"/>
    <property type="match status" value="1"/>
</dbReference>
<dbReference type="Proteomes" id="UP000664132">
    <property type="component" value="Unassembled WGS sequence"/>
</dbReference>
<dbReference type="InterPro" id="IPR039261">
    <property type="entry name" value="FNR_nucleotide-bd"/>
</dbReference>
<evidence type="ECO:0000256" key="4">
    <source>
        <dbReference type="ARBA" id="ARBA00022692"/>
    </source>
</evidence>
<keyword evidence="3" id="KW-0813">Transport</keyword>
<evidence type="ECO:0000256" key="10">
    <source>
        <dbReference type="SAM" id="Phobius"/>
    </source>
</evidence>
<dbReference type="Pfam" id="PF08030">
    <property type="entry name" value="NAD_binding_6"/>
    <property type="match status" value="1"/>
</dbReference>
<keyword evidence="9 10" id="KW-0472">Membrane</keyword>
<dbReference type="PANTHER" id="PTHR32361">
    <property type="entry name" value="FERRIC/CUPRIC REDUCTASE TRANSMEMBRANE COMPONENT"/>
    <property type="match status" value="1"/>
</dbReference>
<comment type="subcellular location">
    <subcellularLocation>
        <location evidence="1">Membrane</location>
        <topology evidence="1">Multi-pass membrane protein</topology>
    </subcellularLocation>
</comment>
<dbReference type="InterPro" id="IPR013130">
    <property type="entry name" value="Fe3_Rdtase_TM_dom"/>
</dbReference>
<evidence type="ECO:0000256" key="7">
    <source>
        <dbReference type="ARBA" id="ARBA00023002"/>
    </source>
</evidence>
<reference evidence="12" key="1">
    <citation type="submission" date="2021-02" db="EMBL/GenBank/DDBJ databases">
        <title>Genome sequence Cadophora malorum strain M34.</title>
        <authorList>
            <person name="Stefanovic E."/>
            <person name="Vu D."/>
            <person name="Scully C."/>
            <person name="Dijksterhuis J."/>
            <person name="Roader J."/>
            <person name="Houbraken J."/>
        </authorList>
    </citation>
    <scope>NUCLEOTIDE SEQUENCE</scope>
    <source>
        <strain evidence="12">M34</strain>
    </source>
</reference>
<dbReference type="GO" id="GO:0005886">
    <property type="term" value="C:plasma membrane"/>
    <property type="evidence" value="ECO:0007669"/>
    <property type="project" value="TreeGrafter"/>
</dbReference>